<dbReference type="Proteomes" id="UP000033722">
    <property type="component" value="Unassembled WGS sequence"/>
</dbReference>
<sequence>MHSLPSGVAATTLLCNLYDYAVDTTMLVHDLCQHHISSATE</sequence>
<dbReference type="AlphaFoldDB" id="A0A0F3PV67"/>
<organism evidence="1 3">
    <name type="scientific">Anaplasma phagocytophilum str. CRT53-1</name>
    <dbReference type="NCBI Taxonomy" id="1359157"/>
    <lineage>
        <taxon>Bacteria</taxon>
        <taxon>Pseudomonadati</taxon>
        <taxon>Pseudomonadota</taxon>
        <taxon>Alphaproteobacteria</taxon>
        <taxon>Rickettsiales</taxon>
        <taxon>Anaplasmataceae</taxon>
        <taxon>Anaplasma</taxon>
        <taxon>phagocytophilum group</taxon>
    </lineage>
</organism>
<dbReference type="EMBL" id="LAOD01000024">
    <property type="protein sequence ID" value="KJV83917.1"/>
    <property type="molecule type" value="Genomic_DNA"/>
</dbReference>
<gene>
    <name evidence="1" type="ORF">APHCRT_1056</name>
    <name evidence="2" type="ORF">APHCRT_1061</name>
</gene>
<accession>A0A0F3PV67</accession>
<reference evidence="1 3" key="1">
    <citation type="submission" date="2015-01" db="EMBL/GenBank/DDBJ databases">
        <title>Genome Sequencing of Rickettsiales.</title>
        <authorList>
            <person name="Daugherty S.C."/>
            <person name="Su Q."/>
            <person name="Abolude K."/>
            <person name="Beier-Sexton M."/>
            <person name="Carlyon J.A."/>
            <person name="Carter R."/>
            <person name="Day N.P."/>
            <person name="Dumler S.J."/>
            <person name="Dyachenko V."/>
            <person name="Godinez A."/>
            <person name="Kurtti T.J."/>
            <person name="Lichay M."/>
            <person name="Mullins K.E."/>
            <person name="Ott S."/>
            <person name="Pappas-Brown V."/>
            <person name="Paris D.H."/>
            <person name="Patel P."/>
            <person name="Richards A.L."/>
            <person name="Sadzewicz L."/>
            <person name="Sears K."/>
            <person name="Seidman D."/>
            <person name="Sengamalay N."/>
            <person name="Stenos J."/>
            <person name="Tallon L.J."/>
            <person name="Vincent G."/>
            <person name="Fraser C.M."/>
            <person name="Munderloh U."/>
            <person name="Dunning-Hotopp J.C."/>
        </authorList>
    </citation>
    <scope>NUCLEOTIDE SEQUENCE [LARGE SCALE GENOMIC DNA]</scope>
    <source>
        <strain evidence="1 3">CRT53-1</strain>
    </source>
</reference>
<proteinExistence type="predicted"/>
<evidence type="ECO:0000313" key="1">
    <source>
        <dbReference type="EMBL" id="KJV83917.1"/>
    </source>
</evidence>
<name>A0A0F3PV67_ANAPH</name>
<evidence type="ECO:0000313" key="2">
    <source>
        <dbReference type="EMBL" id="KJV84045.1"/>
    </source>
</evidence>
<evidence type="ECO:0000313" key="3">
    <source>
        <dbReference type="Proteomes" id="UP000033722"/>
    </source>
</evidence>
<comment type="caution">
    <text evidence="1">The sequence shown here is derived from an EMBL/GenBank/DDBJ whole genome shotgun (WGS) entry which is preliminary data.</text>
</comment>
<protein>
    <submittedName>
        <fullName evidence="1">Uncharacterized protein</fullName>
    </submittedName>
</protein>
<dbReference type="EMBL" id="LAOD01000024">
    <property type="protein sequence ID" value="KJV84045.1"/>
    <property type="molecule type" value="Genomic_DNA"/>
</dbReference>